<dbReference type="EMBL" id="JAFBDQ010000008">
    <property type="protein sequence ID" value="MBM7556950.1"/>
    <property type="molecule type" value="Genomic_DNA"/>
</dbReference>
<evidence type="ECO:0000313" key="1">
    <source>
        <dbReference type="EMBL" id="MBM7556950.1"/>
    </source>
</evidence>
<reference evidence="1" key="1">
    <citation type="submission" date="2021-01" db="EMBL/GenBank/DDBJ databases">
        <title>Genomic Encyclopedia of Type Strains, Phase IV (KMG-IV): sequencing the most valuable type-strain genomes for metagenomic binning, comparative biology and taxonomic classification.</title>
        <authorList>
            <person name="Goeker M."/>
        </authorList>
    </citation>
    <scope>NUCLEOTIDE SEQUENCE</scope>
    <source>
        <strain evidence="1">DSM 23230</strain>
    </source>
</reference>
<comment type="caution">
    <text evidence="1">The sequence shown here is derived from an EMBL/GenBank/DDBJ whole genome shotgun (WGS) entry which is preliminary data.</text>
</comment>
<keyword evidence="2" id="KW-1185">Reference proteome</keyword>
<dbReference type="AlphaFoldDB" id="A0A938XX75"/>
<gene>
    <name evidence="1" type="ORF">JOC47_001804</name>
</gene>
<organism evidence="1 2">
    <name type="scientific">Halanaerobacter jeridensis</name>
    <dbReference type="NCBI Taxonomy" id="706427"/>
    <lineage>
        <taxon>Bacteria</taxon>
        <taxon>Bacillati</taxon>
        <taxon>Bacillota</taxon>
        <taxon>Clostridia</taxon>
        <taxon>Halanaerobiales</taxon>
        <taxon>Halobacteroidaceae</taxon>
        <taxon>Halanaerobacter</taxon>
    </lineage>
</organism>
<protein>
    <submittedName>
        <fullName evidence="1">Uncharacterized protein</fullName>
    </submittedName>
</protein>
<accession>A0A938XX75</accession>
<sequence length="440" mass="51616">MKRKLAIIILSLMFIITTSNLARASYYDLKMNIGEHISEISNQLFLEEQGQFHGYDFQTELEINKDYRFLSGKSYAQDWEFNDYFLRFTKDNTKLELGETEADSVSTFLSADSLLGVSFKQDNYNLWYGENANEDLNFGGQSNGLERIGFSYDGVRRKYSYHYEEDIVQDRHYFSYQDGYKIKNLDLVVDTALAATEEEVGSAVSLDLSSWYRGISLRGTANYYAPEWQEIEQDIFASGEYDFSLQAYKKLSSRYILETGLDYSRDNLDDSQSFTSRNWSINNTVSYFSPSYNVYQLGVDYQVNNYGSNLIKLSLNGELKDLTVDLNYEQQEEQQVYLELDYEQPQYSYYFNYRLDENNGEWQHDAEAEAEYSAQLTEKWESHSIVNLSYLYDDYWLNVTQGLDYDLSSQQTVEGKLSLNHYFGSDEITPKFIFSYRYRF</sequence>
<dbReference type="Proteomes" id="UP000774000">
    <property type="component" value="Unassembled WGS sequence"/>
</dbReference>
<evidence type="ECO:0000313" key="2">
    <source>
        <dbReference type="Proteomes" id="UP000774000"/>
    </source>
</evidence>
<proteinExistence type="predicted"/>
<dbReference type="RefSeq" id="WP_204701719.1">
    <property type="nucleotide sequence ID" value="NZ_JAFBDQ010000008.1"/>
</dbReference>
<name>A0A938XX75_9FIRM</name>